<dbReference type="Pfam" id="PF24553">
    <property type="entry name" value="Rv0428c_C"/>
    <property type="match status" value="1"/>
</dbReference>
<dbReference type="AlphaFoldDB" id="A0A6N9YSY8"/>
<dbReference type="Pfam" id="PF24551">
    <property type="entry name" value="SH3_Rv0428c"/>
    <property type="match status" value="1"/>
</dbReference>
<accession>A0A6N9YSY8</accession>
<evidence type="ECO:0000313" key="2">
    <source>
        <dbReference type="EMBL" id="NED98075.1"/>
    </source>
</evidence>
<dbReference type="GO" id="GO:0016747">
    <property type="term" value="F:acyltransferase activity, transferring groups other than amino-acyl groups"/>
    <property type="evidence" value="ECO:0007669"/>
    <property type="project" value="InterPro"/>
</dbReference>
<organism evidence="2 3">
    <name type="scientific">Phytoactinopolyspora alkaliphila</name>
    <dbReference type="NCBI Taxonomy" id="1783498"/>
    <lineage>
        <taxon>Bacteria</taxon>
        <taxon>Bacillati</taxon>
        <taxon>Actinomycetota</taxon>
        <taxon>Actinomycetes</taxon>
        <taxon>Jiangellales</taxon>
        <taxon>Jiangellaceae</taxon>
        <taxon>Phytoactinopolyspora</taxon>
    </lineage>
</organism>
<dbReference type="EMBL" id="JAAGOB010000016">
    <property type="protein sequence ID" value="NED98075.1"/>
    <property type="molecule type" value="Genomic_DNA"/>
</dbReference>
<sequence length="328" mass="35338">MRHHVSSAERDRLLGRRVVVRRRLHGEAHAATDVLGVLEAWEAGELRVRRSSGADGAVAEVPEADVIAIKAIPARPVTRREIRDLEAAAAQGWQALDTAQLGGWLLRAARGFTRRANSCMPLDDPGRPLGEAIEAVEDWYRARELHPTFQVPSLLGGVVDDALDARGWSRDDDVLVLTALVGDVRRGVRSDLPAVRVDPHPDDDWLANYHYRGAPLPAHAVHVLTNADGAGFASVDLDGVRVAIARGAVSTAPSGRRWVGVTAVEVAPEARRRGLGSHVVAGLTGWAAGLGAEAAYLQVEERNTGAQAAYRKLGFGDHHSYHYRQAPG</sequence>
<keyword evidence="3" id="KW-1185">Reference proteome</keyword>
<dbReference type="CDD" id="cd04301">
    <property type="entry name" value="NAT_SF"/>
    <property type="match status" value="1"/>
</dbReference>
<dbReference type="InterPro" id="IPR056934">
    <property type="entry name" value="SH3_Rv0428c"/>
</dbReference>
<dbReference type="InterPro" id="IPR056935">
    <property type="entry name" value="Rv0428c-like_C"/>
</dbReference>
<dbReference type="InterPro" id="IPR000182">
    <property type="entry name" value="GNAT_dom"/>
</dbReference>
<gene>
    <name evidence="2" type="ORF">G1H11_22510</name>
</gene>
<dbReference type="SUPFAM" id="SSF55729">
    <property type="entry name" value="Acyl-CoA N-acyltransferases (Nat)"/>
    <property type="match status" value="1"/>
</dbReference>
<dbReference type="Proteomes" id="UP000469185">
    <property type="component" value="Unassembled WGS sequence"/>
</dbReference>
<dbReference type="InterPro" id="IPR016181">
    <property type="entry name" value="Acyl_CoA_acyltransferase"/>
</dbReference>
<name>A0A6N9YSY8_9ACTN</name>
<evidence type="ECO:0000313" key="3">
    <source>
        <dbReference type="Proteomes" id="UP000469185"/>
    </source>
</evidence>
<dbReference type="RefSeq" id="WP_163820866.1">
    <property type="nucleotide sequence ID" value="NZ_JAAGOB010000016.1"/>
</dbReference>
<keyword evidence="2" id="KW-0808">Transferase</keyword>
<reference evidence="2 3" key="1">
    <citation type="submission" date="2020-02" db="EMBL/GenBank/DDBJ databases">
        <authorList>
            <person name="Li X.-J."/>
            <person name="Feng X.-M."/>
        </authorList>
    </citation>
    <scope>NUCLEOTIDE SEQUENCE [LARGE SCALE GENOMIC DNA]</scope>
    <source>
        <strain evidence="2 3">CGMCC 4.7225</strain>
    </source>
</reference>
<evidence type="ECO:0000259" key="1">
    <source>
        <dbReference type="PROSITE" id="PS51186"/>
    </source>
</evidence>
<dbReference type="Gene3D" id="3.40.630.30">
    <property type="match status" value="1"/>
</dbReference>
<feature type="domain" description="N-acetyltransferase" evidence="1">
    <location>
        <begin position="195"/>
        <end position="328"/>
    </location>
</feature>
<proteinExistence type="predicted"/>
<comment type="caution">
    <text evidence="2">The sequence shown here is derived from an EMBL/GenBank/DDBJ whole genome shotgun (WGS) entry which is preliminary data.</text>
</comment>
<dbReference type="PROSITE" id="PS51186">
    <property type="entry name" value="GNAT"/>
    <property type="match status" value="1"/>
</dbReference>
<protein>
    <submittedName>
        <fullName evidence="2">GNAT family N-acetyltransferase</fullName>
    </submittedName>
</protein>